<evidence type="ECO:0000313" key="2">
    <source>
        <dbReference type="EMBL" id="KAL2062717.1"/>
    </source>
</evidence>
<accession>A0ABR4BZH9</accession>
<name>A0ABR4BZH9_9HELO</name>
<sequence>MASVMGSDVTPNGIKFQFTDRIKPTAKKQEEMRSAGLDPKDIDLDSLYSLKHGGKTGRNISKYFGKDSTKGGIEFQFRTIKADAKRQKACADSGGDPQTLGIGSGAVKAGGSEIALRLNDGTTAAALQHRFRPIKKDADAMNAAIAGGFGDADGAVKKATPAKRAPKGTPRGKKAAAKPADGDDDEEMIDTPTKGAMNKVKNGRIGKTTPSRARGSAKNYMEADDEDDEEVNLNRNTKTESDEDISSPGYSNNGHSFNGNGHSFNGNGHNGNGVHIKTDHDDNDGYDGNDLFFEAIDDDDA</sequence>
<dbReference type="EMBL" id="JAZHXI010000016">
    <property type="protein sequence ID" value="KAL2062717.1"/>
    <property type="molecule type" value="Genomic_DNA"/>
</dbReference>
<organism evidence="2 3">
    <name type="scientific">Oculimacula yallundae</name>
    <dbReference type="NCBI Taxonomy" id="86028"/>
    <lineage>
        <taxon>Eukaryota</taxon>
        <taxon>Fungi</taxon>
        <taxon>Dikarya</taxon>
        <taxon>Ascomycota</taxon>
        <taxon>Pezizomycotina</taxon>
        <taxon>Leotiomycetes</taxon>
        <taxon>Helotiales</taxon>
        <taxon>Ploettnerulaceae</taxon>
        <taxon>Oculimacula</taxon>
    </lineage>
</organism>
<proteinExistence type="predicted"/>
<reference evidence="2 3" key="1">
    <citation type="journal article" date="2024" name="Commun. Biol.">
        <title>Comparative genomic analysis of thermophilic fungi reveals convergent evolutionary adaptations and gene losses.</title>
        <authorList>
            <person name="Steindorff A.S."/>
            <person name="Aguilar-Pontes M.V."/>
            <person name="Robinson A.J."/>
            <person name="Andreopoulos B."/>
            <person name="LaButti K."/>
            <person name="Kuo A."/>
            <person name="Mondo S."/>
            <person name="Riley R."/>
            <person name="Otillar R."/>
            <person name="Haridas S."/>
            <person name="Lipzen A."/>
            <person name="Grimwood J."/>
            <person name="Schmutz J."/>
            <person name="Clum A."/>
            <person name="Reid I.D."/>
            <person name="Moisan M.C."/>
            <person name="Butler G."/>
            <person name="Nguyen T.T.M."/>
            <person name="Dewar K."/>
            <person name="Conant G."/>
            <person name="Drula E."/>
            <person name="Henrissat B."/>
            <person name="Hansel C."/>
            <person name="Singer S."/>
            <person name="Hutchinson M.I."/>
            <person name="de Vries R.P."/>
            <person name="Natvig D.O."/>
            <person name="Powell A.J."/>
            <person name="Tsang A."/>
            <person name="Grigoriev I.V."/>
        </authorList>
    </citation>
    <scope>NUCLEOTIDE SEQUENCE [LARGE SCALE GENOMIC DNA]</scope>
    <source>
        <strain evidence="2 3">CBS 494.80</strain>
    </source>
</reference>
<feature type="compositionally biased region" description="Low complexity" evidence="1">
    <location>
        <begin position="251"/>
        <end position="267"/>
    </location>
</feature>
<protein>
    <submittedName>
        <fullName evidence="2">Uncharacterized protein</fullName>
    </submittedName>
</protein>
<feature type="region of interest" description="Disordered" evidence="1">
    <location>
        <begin position="150"/>
        <end position="301"/>
    </location>
</feature>
<evidence type="ECO:0000256" key="1">
    <source>
        <dbReference type="SAM" id="MobiDB-lite"/>
    </source>
</evidence>
<comment type="caution">
    <text evidence="2">The sequence shown here is derived from an EMBL/GenBank/DDBJ whole genome shotgun (WGS) entry which is preliminary data.</text>
</comment>
<feature type="compositionally biased region" description="Acidic residues" evidence="1">
    <location>
        <begin position="222"/>
        <end position="231"/>
    </location>
</feature>
<keyword evidence="3" id="KW-1185">Reference proteome</keyword>
<evidence type="ECO:0000313" key="3">
    <source>
        <dbReference type="Proteomes" id="UP001595075"/>
    </source>
</evidence>
<dbReference type="Proteomes" id="UP001595075">
    <property type="component" value="Unassembled WGS sequence"/>
</dbReference>
<feature type="compositionally biased region" description="Basic residues" evidence="1">
    <location>
        <begin position="160"/>
        <end position="176"/>
    </location>
</feature>
<gene>
    <name evidence="2" type="ORF">VTL71DRAFT_5789</name>
</gene>